<evidence type="ECO:0000256" key="2">
    <source>
        <dbReference type="ARBA" id="ARBA00022801"/>
    </source>
</evidence>
<name>A0A2C6A2R0_FUSNP</name>
<evidence type="ECO:0000256" key="1">
    <source>
        <dbReference type="ARBA" id="ARBA00022722"/>
    </source>
</evidence>
<dbReference type="EMBL" id="NIRN01000001">
    <property type="protein sequence ID" value="PHI05960.1"/>
    <property type="molecule type" value="Genomic_DNA"/>
</dbReference>
<dbReference type="Pfam" id="PF00149">
    <property type="entry name" value="Metallophos"/>
    <property type="match status" value="1"/>
</dbReference>
<organism evidence="5 6">
    <name type="scientific">Fusobacterium nucleatum subsp. polymorphum</name>
    <name type="common">Fusobacterium polymorphum</name>
    <dbReference type="NCBI Taxonomy" id="76857"/>
    <lineage>
        <taxon>Bacteria</taxon>
        <taxon>Fusobacteriati</taxon>
        <taxon>Fusobacteriota</taxon>
        <taxon>Fusobacteriia</taxon>
        <taxon>Fusobacteriales</taxon>
        <taxon>Fusobacteriaceae</taxon>
        <taxon>Fusobacterium</taxon>
    </lineage>
</organism>
<accession>A0A2C6A2R0</accession>
<dbReference type="InterPro" id="IPR004843">
    <property type="entry name" value="Calcineurin-like_PHP"/>
</dbReference>
<dbReference type="SUPFAM" id="SSF56300">
    <property type="entry name" value="Metallo-dependent phosphatases"/>
    <property type="match status" value="1"/>
</dbReference>
<dbReference type="AlphaFoldDB" id="A0A2C6A2R0"/>
<keyword evidence="1" id="KW-0540">Nuclease</keyword>
<dbReference type="InterPro" id="IPR050535">
    <property type="entry name" value="DNA_Repair-Maintenance_Comp"/>
</dbReference>
<dbReference type="Gene3D" id="3.60.21.10">
    <property type="match status" value="1"/>
</dbReference>
<gene>
    <name evidence="5" type="ORF">CBG54_02320</name>
</gene>
<sequence>MKIVHCSDLHLGKRLSGTKDYVTKRYMDFFNAFATFVDKVEEIKPDVCLIAGDIFDKKEINPDILSKTEYLFKRLRNNIKKDIIAIEGNHDNSRILEESWLEYLQEQNILKVFYYNKDFGEKNYLKIDDINFYPVGYPGFMIDEALTKLSEKLNPQEKNIVVVHTGISGSTNTLPGLVSTSILDLFKDKAIYIAGGHIHSFTTYPKGKPYFFVSGSLEFSNVQNEKSDKKGFVLFDTDTLNYEFIELEHRKRIKKDFSYTNFSNLEDEFENFIKELNLTGEEILVISVSLNNNDYINTENLENIAEKNGALKTHILIKNILNIGASEENNSDLSIDELEKNLINTWNISEIEKFSKSFGRLKELFSNDDRDSFLELFDKTLEVNEDDNKKSTT</sequence>
<dbReference type="CDD" id="cd00840">
    <property type="entry name" value="MPP_Mre11_N"/>
    <property type="match status" value="1"/>
</dbReference>
<evidence type="ECO:0000313" key="6">
    <source>
        <dbReference type="Proteomes" id="UP000224182"/>
    </source>
</evidence>
<dbReference type="PANTHER" id="PTHR30337">
    <property type="entry name" value="COMPONENT OF ATP-DEPENDENT DSDNA EXONUCLEASE"/>
    <property type="match status" value="1"/>
</dbReference>
<evidence type="ECO:0000259" key="4">
    <source>
        <dbReference type="Pfam" id="PF00149"/>
    </source>
</evidence>
<keyword evidence="2" id="KW-0378">Hydrolase</keyword>
<proteinExistence type="predicted"/>
<dbReference type="InterPro" id="IPR029052">
    <property type="entry name" value="Metallo-depent_PP-like"/>
</dbReference>
<evidence type="ECO:0000256" key="3">
    <source>
        <dbReference type="ARBA" id="ARBA00022839"/>
    </source>
</evidence>
<reference evidence="5 6" key="1">
    <citation type="submission" date="2017-06" db="EMBL/GenBank/DDBJ databases">
        <title>Draft genome sequence of Fusobacterium nucleatum subsp. polymorphum KCOM 1271 (=ChDC F305).</title>
        <authorList>
            <person name="Kook J.-K."/>
            <person name="Park S.-N."/>
            <person name="Lim Y.K."/>
            <person name="Roh H."/>
        </authorList>
    </citation>
    <scope>NUCLEOTIDE SEQUENCE [LARGE SCALE GENOMIC DNA]</scope>
    <source>
        <strain evidence="6">KCOM 1271 (ChDC F305)</strain>
    </source>
</reference>
<comment type="caution">
    <text evidence="5">The sequence shown here is derived from an EMBL/GenBank/DDBJ whole genome shotgun (WGS) entry which is preliminary data.</text>
</comment>
<keyword evidence="3 5" id="KW-0269">Exonuclease</keyword>
<feature type="domain" description="Calcineurin-like phosphoesterase" evidence="4">
    <location>
        <begin position="1"/>
        <end position="200"/>
    </location>
</feature>
<dbReference type="InterPro" id="IPR041796">
    <property type="entry name" value="Mre11_N"/>
</dbReference>
<evidence type="ECO:0000313" key="5">
    <source>
        <dbReference type="EMBL" id="PHI05960.1"/>
    </source>
</evidence>
<protein>
    <submittedName>
        <fullName evidence="5">Exonuclease SbcD</fullName>
    </submittedName>
</protein>
<dbReference type="Proteomes" id="UP000224182">
    <property type="component" value="Unassembled WGS sequence"/>
</dbReference>
<dbReference type="RefSeq" id="WP_098973620.1">
    <property type="nucleotide sequence ID" value="NZ_CP077115.1"/>
</dbReference>
<dbReference type="PANTHER" id="PTHR30337:SF0">
    <property type="entry name" value="NUCLEASE SBCCD SUBUNIT D"/>
    <property type="match status" value="1"/>
</dbReference>
<dbReference type="GO" id="GO:0004527">
    <property type="term" value="F:exonuclease activity"/>
    <property type="evidence" value="ECO:0007669"/>
    <property type="project" value="UniProtKB-KW"/>
</dbReference>